<dbReference type="EMBL" id="SNSC02000006">
    <property type="protein sequence ID" value="TID23793.1"/>
    <property type="molecule type" value="Genomic_DNA"/>
</dbReference>
<organism evidence="2 3">
    <name type="scientific">Venturia nashicola</name>
    <dbReference type="NCBI Taxonomy" id="86259"/>
    <lineage>
        <taxon>Eukaryota</taxon>
        <taxon>Fungi</taxon>
        <taxon>Dikarya</taxon>
        <taxon>Ascomycota</taxon>
        <taxon>Pezizomycotina</taxon>
        <taxon>Dothideomycetes</taxon>
        <taxon>Pleosporomycetidae</taxon>
        <taxon>Venturiales</taxon>
        <taxon>Venturiaceae</taxon>
        <taxon>Venturia</taxon>
    </lineage>
</organism>
<evidence type="ECO:0000256" key="1">
    <source>
        <dbReference type="SAM" id="MobiDB-lite"/>
    </source>
</evidence>
<feature type="compositionally biased region" description="Low complexity" evidence="1">
    <location>
        <begin position="183"/>
        <end position="213"/>
    </location>
</feature>
<dbReference type="Proteomes" id="UP000298493">
    <property type="component" value="Unassembled WGS sequence"/>
</dbReference>
<gene>
    <name evidence="2" type="ORF">E6O75_ATG03429</name>
</gene>
<sequence length="421" mass="44672">MPAYVQAPKRKLDSVDACSASTSSKHRKLSVKSTISTTLPSLPSTSSASASASASQPKPTVWGQRGSASKILFGTASKGTVNPLVAPAAQPKPATTAALSKSSAWGQPAKPIVAVPPAKTTTTAVKPVAPTTPIKVESTLHPSCSVLQPTPRKALNPSCQVFQPASPGENLIAFLQQVQPPRSISSASSGTSGSSSSKATSSTSWRSQSSATSVPSCSSQSSWRSGISCTAPASAPAQPRTTALQIGQICFLPAQANIAIGEPIHSHPDFANNSKAFQHPCVVVAEPDAKGYVTCFQMTSFGQYQGLLDKYSDKINQHGQTKSMAAQRMRWLLIDCGGVKPNHDNLPMMHYESGSDRMPKCTYVNCEKWFKVKPSHLVVQGRVRQLSRSSVQLAWNHHDGVLEKTYGAMSKALINFPYLMP</sequence>
<reference evidence="2 3" key="1">
    <citation type="submission" date="2019-04" db="EMBL/GenBank/DDBJ databases">
        <title>High contiguity whole genome sequence and gene annotation resource for two Venturia nashicola isolates.</title>
        <authorList>
            <person name="Prokchorchik M."/>
            <person name="Won K."/>
            <person name="Lee Y."/>
            <person name="Choi E.D."/>
            <person name="Segonzac C."/>
            <person name="Sohn K.H."/>
        </authorList>
    </citation>
    <scope>NUCLEOTIDE SEQUENCE [LARGE SCALE GENOMIC DNA]</scope>
    <source>
        <strain evidence="2 3">PRI2</strain>
    </source>
</reference>
<name>A0A4Z1P4N8_9PEZI</name>
<dbReference type="STRING" id="86259.A0A4Z1P4N8"/>
<protein>
    <submittedName>
        <fullName evidence="2">Uncharacterized protein</fullName>
    </submittedName>
</protein>
<feature type="region of interest" description="Disordered" evidence="1">
    <location>
        <begin position="1"/>
        <end position="66"/>
    </location>
</feature>
<accession>A0A4Z1P4N8</accession>
<proteinExistence type="predicted"/>
<evidence type="ECO:0000313" key="2">
    <source>
        <dbReference type="EMBL" id="TID23793.1"/>
    </source>
</evidence>
<evidence type="ECO:0000313" key="3">
    <source>
        <dbReference type="Proteomes" id="UP000298493"/>
    </source>
</evidence>
<feature type="compositionally biased region" description="Low complexity" evidence="1">
    <location>
        <begin position="33"/>
        <end position="55"/>
    </location>
</feature>
<dbReference type="AlphaFoldDB" id="A0A4Z1P4N8"/>
<comment type="caution">
    <text evidence="2">The sequence shown here is derived from an EMBL/GenBank/DDBJ whole genome shotgun (WGS) entry which is preliminary data.</text>
</comment>
<feature type="region of interest" description="Disordered" evidence="1">
    <location>
        <begin position="182"/>
        <end position="222"/>
    </location>
</feature>
<keyword evidence="3" id="KW-1185">Reference proteome</keyword>